<keyword evidence="4" id="KW-1185">Reference proteome</keyword>
<proteinExistence type="predicted"/>
<accession>A0A7H1BD21</accession>
<feature type="signal peptide" evidence="2">
    <location>
        <begin position="1"/>
        <end position="26"/>
    </location>
</feature>
<feature type="region of interest" description="Disordered" evidence="1">
    <location>
        <begin position="124"/>
        <end position="151"/>
    </location>
</feature>
<reference evidence="3 4" key="1">
    <citation type="submission" date="2020-09" db="EMBL/GenBank/DDBJ databases">
        <title>A novel species.</title>
        <authorList>
            <person name="Gao J."/>
        </authorList>
    </citation>
    <scope>NUCLEOTIDE SEQUENCE [LARGE SCALE GENOMIC DNA]</scope>
    <source>
        <strain evidence="3 4">CRXT-Y-14</strain>
    </source>
</reference>
<evidence type="ECO:0008006" key="5">
    <source>
        <dbReference type="Google" id="ProtNLM"/>
    </source>
</evidence>
<evidence type="ECO:0000313" key="4">
    <source>
        <dbReference type="Proteomes" id="UP000516428"/>
    </source>
</evidence>
<dbReference type="PROSITE" id="PS51257">
    <property type="entry name" value="PROKAR_LIPOPROTEIN"/>
    <property type="match status" value="1"/>
</dbReference>
<dbReference type="EMBL" id="CP061281">
    <property type="protein sequence ID" value="QNS06626.1"/>
    <property type="molecule type" value="Genomic_DNA"/>
</dbReference>
<gene>
    <name evidence="3" type="ORF">IAG42_25610</name>
</gene>
<evidence type="ECO:0000313" key="3">
    <source>
        <dbReference type="EMBL" id="QNS06626.1"/>
    </source>
</evidence>
<sequence>MTATRCAARATGAALLAAALAVGATACSDNDTSPSDVASKGADILASATAEAQKKLDEFKNGVDAKKDVELGDVSKKDGRATVPVTVKNTADAKKSYLVLVTFRDSGGNRLDAVAVQVNDVGAGASKKATARSHRSLGGDVTAELDRALSH</sequence>
<keyword evidence="2" id="KW-0732">Signal</keyword>
<name>A0A7H1BD21_9ACTN</name>
<feature type="chain" id="PRO_5028879938" description="Lipoprotein" evidence="2">
    <location>
        <begin position="27"/>
        <end position="151"/>
    </location>
</feature>
<dbReference type="Proteomes" id="UP000516428">
    <property type="component" value="Chromosome"/>
</dbReference>
<dbReference type="RefSeq" id="WP_188339308.1">
    <property type="nucleotide sequence ID" value="NZ_CP061281.1"/>
</dbReference>
<dbReference type="KEGG" id="sxn:IAG42_25610"/>
<organism evidence="3 4">
    <name type="scientific">Streptomyces xanthii</name>
    <dbReference type="NCBI Taxonomy" id="2768069"/>
    <lineage>
        <taxon>Bacteria</taxon>
        <taxon>Bacillati</taxon>
        <taxon>Actinomycetota</taxon>
        <taxon>Actinomycetes</taxon>
        <taxon>Kitasatosporales</taxon>
        <taxon>Streptomycetaceae</taxon>
        <taxon>Streptomyces</taxon>
    </lineage>
</organism>
<protein>
    <recommendedName>
        <fullName evidence="5">Lipoprotein</fullName>
    </recommendedName>
</protein>
<evidence type="ECO:0000256" key="2">
    <source>
        <dbReference type="SAM" id="SignalP"/>
    </source>
</evidence>
<evidence type="ECO:0000256" key="1">
    <source>
        <dbReference type="SAM" id="MobiDB-lite"/>
    </source>
</evidence>
<dbReference type="AlphaFoldDB" id="A0A7H1BD21"/>